<dbReference type="eggNOG" id="ENOG5030BF4">
    <property type="taxonomic scope" value="Bacteria"/>
</dbReference>
<sequence length="166" mass="18531">MLATIVAIFILLIMVVLLLSARKVKEYDERQELVMNRGSKYALTTVIVLNMFFYVLSFGDSFFKIASNVHVSNKYLEWSSNICTLWYLATCIFSFRAKETSGFAVLMIVTGIVNVALGVIDYLGLWGDKPEIVEGISLGIVGFSCLSMGATIMLRNYLDKAKEGEL</sequence>
<comment type="caution">
    <text evidence="2">The sequence shown here is derived from an EMBL/GenBank/DDBJ whole genome shotgun (WGS) entry which is preliminary data.</text>
</comment>
<feature type="transmembrane region" description="Helical" evidence="1">
    <location>
        <begin position="41"/>
        <end position="58"/>
    </location>
</feature>
<gene>
    <name evidence="2" type="ORF">FC32_GL000674</name>
</gene>
<evidence type="ECO:0000313" key="2">
    <source>
        <dbReference type="EMBL" id="KRL83422.1"/>
    </source>
</evidence>
<feature type="transmembrane region" description="Helical" evidence="1">
    <location>
        <begin position="78"/>
        <end position="95"/>
    </location>
</feature>
<keyword evidence="1" id="KW-0472">Membrane</keyword>
<keyword evidence="1" id="KW-0812">Transmembrane</keyword>
<keyword evidence="1" id="KW-1133">Transmembrane helix</keyword>
<proteinExistence type="predicted"/>
<protein>
    <submittedName>
        <fullName evidence="2">Uncharacterized protein</fullName>
    </submittedName>
</protein>
<dbReference type="STRING" id="1423724.FC32_GL000674"/>
<evidence type="ECO:0000256" key="1">
    <source>
        <dbReference type="SAM" id="Phobius"/>
    </source>
</evidence>
<name>A0A0R1TRB1_9LACO</name>
<organism evidence="2 3">
    <name type="scientific">Ligilactobacillus apodemi DSM 16634 = JCM 16172</name>
    <dbReference type="NCBI Taxonomy" id="1423724"/>
    <lineage>
        <taxon>Bacteria</taxon>
        <taxon>Bacillati</taxon>
        <taxon>Bacillota</taxon>
        <taxon>Bacilli</taxon>
        <taxon>Lactobacillales</taxon>
        <taxon>Lactobacillaceae</taxon>
        <taxon>Ligilactobacillus</taxon>
    </lineage>
</organism>
<dbReference type="EMBL" id="AZFT01000053">
    <property type="protein sequence ID" value="KRL83422.1"/>
    <property type="molecule type" value="Genomic_DNA"/>
</dbReference>
<dbReference type="PATRIC" id="fig|1423724.4.peg.711"/>
<evidence type="ECO:0000313" key="3">
    <source>
        <dbReference type="Proteomes" id="UP000051324"/>
    </source>
</evidence>
<reference evidence="2 3" key="1">
    <citation type="journal article" date="2015" name="Genome Announc.">
        <title>Expanding the biotechnology potential of lactobacilli through comparative genomics of 213 strains and associated genera.</title>
        <authorList>
            <person name="Sun Z."/>
            <person name="Harris H.M."/>
            <person name="McCann A."/>
            <person name="Guo C."/>
            <person name="Argimon S."/>
            <person name="Zhang W."/>
            <person name="Yang X."/>
            <person name="Jeffery I.B."/>
            <person name="Cooney J.C."/>
            <person name="Kagawa T.F."/>
            <person name="Liu W."/>
            <person name="Song Y."/>
            <person name="Salvetti E."/>
            <person name="Wrobel A."/>
            <person name="Rasinkangas P."/>
            <person name="Parkhill J."/>
            <person name="Rea M.C."/>
            <person name="O'Sullivan O."/>
            <person name="Ritari J."/>
            <person name="Douillard F.P."/>
            <person name="Paul Ross R."/>
            <person name="Yang R."/>
            <person name="Briner A.E."/>
            <person name="Felis G.E."/>
            <person name="de Vos W.M."/>
            <person name="Barrangou R."/>
            <person name="Klaenhammer T.R."/>
            <person name="Caufield P.W."/>
            <person name="Cui Y."/>
            <person name="Zhang H."/>
            <person name="O'Toole P.W."/>
        </authorList>
    </citation>
    <scope>NUCLEOTIDE SEQUENCE [LARGE SCALE GENOMIC DNA]</scope>
    <source>
        <strain evidence="2 3">DSM 16634</strain>
    </source>
</reference>
<feature type="transmembrane region" description="Helical" evidence="1">
    <location>
        <begin position="6"/>
        <end position="21"/>
    </location>
</feature>
<accession>A0A0R1TRB1</accession>
<keyword evidence="3" id="KW-1185">Reference proteome</keyword>
<dbReference type="Proteomes" id="UP000051324">
    <property type="component" value="Unassembled WGS sequence"/>
</dbReference>
<feature type="transmembrane region" description="Helical" evidence="1">
    <location>
        <begin position="102"/>
        <end position="124"/>
    </location>
</feature>
<feature type="transmembrane region" description="Helical" evidence="1">
    <location>
        <begin position="136"/>
        <end position="158"/>
    </location>
</feature>
<dbReference type="OrthoDB" id="1734391at2"/>
<dbReference type="RefSeq" id="WP_025086541.1">
    <property type="nucleotide sequence ID" value="NZ_AZFT01000053.1"/>
</dbReference>
<dbReference type="AlphaFoldDB" id="A0A0R1TRB1"/>